<dbReference type="AlphaFoldDB" id="A0A6N3CSK1"/>
<dbReference type="EMBL" id="CACRUT010000015">
    <property type="protein sequence ID" value="VYU20026.1"/>
    <property type="molecule type" value="Genomic_DNA"/>
</dbReference>
<protein>
    <submittedName>
        <fullName evidence="1">Uncharacterized protein</fullName>
    </submittedName>
</protein>
<evidence type="ECO:0000313" key="1">
    <source>
        <dbReference type="EMBL" id="VYU20026.1"/>
    </source>
</evidence>
<organism evidence="1">
    <name type="scientific">Paraprevotella clara</name>
    <dbReference type="NCBI Taxonomy" id="454154"/>
    <lineage>
        <taxon>Bacteria</taxon>
        <taxon>Pseudomonadati</taxon>
        <taxon>Bacteroidota</taxon>
        <taxon>Bacteroidia</taxon>
        <taxon>Bacteroidales</taxon>
        <taxon>Prevotellaceae</taxon>
        <taxon>Paraprevotella</taxon>
    </lineage>
</organism>
<proteinExistence type="predicted"/>
<sequence length="250" mass="29778">MRRIKNKIYKWISSIPHRNMEDKGTEPISGSPAKSLPLTDWKKAFPMLSRYSSNTLLMKLGVGLIGFKFQRIYGSYRPLLVGYSLYDERINDDIIIEMFYNKKHLTLDIPFEKHQQMFQDAMDDVKSQHGNLLGETVNVKDLFDLLKHKQKYDMLVYHNYCSLTEFLKYKLITALYLDNDALVQQVCMDMEEQTNSWDDIERFELFLGKLPVWKDKFYQLIDQREEIMERIRINSMDKRIAKLKESHLII</sequence>
<reference evidence="1" key="1">
    <citation type="submission" date="2019-11" db="EMBL/GenBank/DDBJ databases">
        <authorList>
            <person name="Feng L."/>
        </authorList>
    </citation>
    <scope>NUCLEOTIDE SEQUENCE</scope>
    <source>
        <strain evidence="1">PclaraLFYP37</strain>
    </source>
</reference>
<name>A0A6N3CSK1_9BACT</name>
<accession>A0A6N3CSK1</accession>
<gene>
    <name evidence="1" type="ORF">PCLFYP37_02172</name>
</gene>